<keyword evidence="2" id="KW-1134">Transmembrane beta strand</keyword>
<dbReference type="OrthoDB" id="9770517at2"/>
<feature type="compositionally biased region" description="Basic and acidic residues" evidence="4">
    <location>
        <begin position="1"/>
        <end position="13"/>
    </location>
</feature>
<dbReference type="AlphaFoldDB" id="A0A4V3WAZ5"/>
<reference evidence="5 6" key="1">
    <citation type="submission" date="2019-04" db="EMBL/GenBank/DDBJ databases">
        <title>Azoarcus rhizosphaerae sp. nov. isolated from rhizosphere of Ficus religiosa.</title>
        <authorList>
            <person name="Lin S.-Y."/>
            <person name="Hameed A."/>
            <person name="Hsu Y.-H."/>
            <person name="Young C.-C."/>
        </authorList>
    </citation>
    <scope>NUCLEOTIDE SEQUENCE [LARGE SCALE GENOMIC DNA]</scope>
    <source>
        <strain evidence="5 6">CC-YHH848</strain>
    </source>
</reference>
<dbReference type="RefSeq" id="WP_136384966.1">
    <property type="nucleotide sequence ID" value="NZ_SSOD01000007.1"/>
</dbReference>
<evidence type="ECO:0000256" key="2">
    <source>
        <dbReference type="RuleBase" id="RU362097"/>
    </source>
</evidence>
<keyword evidence="2" id="KW-0812">Transmembrane</keyword>
<name>A0A4V3WAZ5_9RHOO</name>
<keyword evidence="2" id="KW-0472">Membrane</keyword>
<feature type="region of interest" description="Disordered" evidence="4">
    <location>
        <begin position="1"/>
        <end position="34"/>
    </location>
</feature>
<evidence type="ECO:0000256" key="3">
    <source>
        <dbReference type="SAM" id="Coils"/>
    </source>
</evidence>
<dbReference type="InterPro" id="IPR003423">
    <property type="entry name" value="OMP_efflux"/>
</dbReference>
<proteinExistence type="inferred from homology"/>
<keyword evidence="6" id="KW-1185">Reference proteome</keyword>
<dbReference type="Gene3D" id="2.20.200.10">
    <property type="entry name" value="Outer membrane efflux proteins (OEP)"/>
    <property type="match status" value="1"/>
</dbReference>
<dbReference type="GO" id="GO:0015562">
    <property type="term" value="F:efflux transmembrane transporter activity"/>
    <property type="evidence" value="ECO:0007669"/>
    <property type="project" value="InterPro"/>
</dbReference>
<dbReference type="GO" id="GO:0005886">
    <property type="term" value="C:plasma membrane"/>
    <property type="evidence" value="ECO:0007669"/>
    <property type="project" value="UniProtKB-SubCell"/>
</dbReference>
<keyword evidence="2" id="KW-0564">Palmitate</keyword>
<dbReference type="PANTHER" id="PTHR30203:SF32">
    <property type="entry name" value="CATION EFFLUX SYSTEM PROTEIN CUSC"/>
    <property type="match status" value="1"/>
</dbReference>
<dbReference type="Proteomes" id="UP000307956">
    <property type="component" value="Unassembled WGS sequence"/>
</dbReference>
<keyword evidence="2" id="KW-0449">Lipoprotein</keyword>
<evidence type="ECO:0000313" key="5">
    <source>
        <dbReference type="EMBL" id="THF61261.1"/>
    </source>
</evidence>
<comment type="subcellular location">
    <subcellularLocation>
        <location evidence="2">Cell membrane</location>
        <topology evidence="2">Lipid-anchor</topology>
    </subcellularLocation>
</comment>
<evidence type="ECO:0000256" key="4">
    <source>
        <dbReference type="SAM" id="MobiDB-lite"/>
    </source>
</evidence>
<evidence type="ECO:0000256" key="1">
    <source>
        <dbReference type="ARBA" id="ARBA00007613"/>
    </source>
</evidence>
<feature type="region of interest" description="Disordered" evidence="4">
    <location>
        <begin position="88"/>
        <end position="113"/>
    </location>
</feature>
<evidence type="ECO:0000313" key="6">
    <source>
        <dbReference type="Proteomes" id="UP000307956"/>
    </source>
</evidence>
<dbReference type="SUPFAM" id="SSF56954">
    <property type="entry name" value="Outer membrane efflux proteins (OEP)"/>
    <property type="match status" value="1"/>
</dbReference>
<dbReference type="Gene3D" id="1.20.1600.10">
    <property type="entry name" value="Outer membrane efflux proteins (OEP)"/>
    <property type="match status" value="1"/>
</dbReference>
<feature type="coiled-coil region" evidence="3">
    <location>
        <begin position="210"/>
        <end position="237"/>
    </location>
</feature>
<comment type="similarity">
    <text evidence="1 2">Belongs to the outer membrane factor (OMF) (TC 1.B.17) family.</text>
</comment>
<dbReference type="Pfam" id="PF02321">
    <property type="entry name" value="OEP"/>
    <property type="match status" value="2"/>
</dbReference>
<dbReference type="PANTHER" id="PTHR30203">
    <property type="entry name" value="OUTER MEMBRANE CATION EFFLUX PROTEIN"/>
    <property type="match status" value="1"/>
</dbReference>
<dbReference type="EMBL" id="SSOD01000007">
    <property type="protein sequence ID" value="THF61261.1"/>
    <property type="molecule type" value="Genomic_DNA"/>
</dbReference>
<accession>A0A4V3WAZ5</accession>
<sequence length="474" mass="51024">MNLHDDPSDENRFRPAGRPAAPVAEQWSEAGEHAGGASAGALAWQDFVTDEPLRALIELAQNNNRGLRQTLLDVEAARAQYRVQRADRLPGLDAQGTGTRQRVPGDLNGTDRSQVQSSYQAGVGLTAFELDLFGRVRNLSEAALEEYLASEEAARAARVALVAEVIQAYLTRDGAQRRHLLTAETLRAREASLALIARRRQAGTASALDHQEAVGLAEQARAELERISREFRQAGNALQLLVGDAGPRPPQRPGADTVLVQDIAAGAPAELLAYRPDIRAAEHRLRARNASIGAARAAFFPRISLTGLLGSSSAELSDLFEGGQRAWSFTPQIVLPIFDGGRNRANLDLAAVRRDSAVAGYEQTIQTAFREVSDALAATDTLRREEAARRALARSTGEALRLAEARYRAGVDDHLRYLDAQRSDFASQSALIEVATQRQIALADLFRALGGGWLADVPLEPAAREASSAANLGG</sequence>
<dbReference type="NCBIfam" id="TIGR01845">
    <property type="entry name" value="outer_NodT"/>
    <property type="match status" value="1"/>
</dbReference>
<protein>
    <submittedName>
        <fullName evidence="5">Efflux transporter outer membrane subunit</fullName>
    </submittedName>
</protein>
<comment type="caution">
    <text evidence="5">The sequence shown here is derived from an EMBL/GenBank/DDBJ whole genome shotgun (WGS) entry which is preliminary data.</text>
</comment>
<gene>
    <name evidence="5" type="ORF">E6O51_10590</name>
</gene>
<dbReference type="InterPro" id="IPR010131">
    <property type="entry name" value="MdtP/NodT-like"/>
</dbReference>
<organism evidence="5 6">
    <name type="scientific">Pseudothauera rhizosphaerae</name>
    <dbReference type="NCBI Taxonomy" id="2565932"/>
    <lineage>
        <taxon>Bacteria</taxon>
        <taxon>Pseudomonadati</taxon>
        <taxon>Pseudomonadota</taxon>
        <taxon>Betaproteobacteria</taxon>
        <taxon>Rhodocyclales</taxon>
        <taxon>Zoogloeaceae</taxon>
        <taxon>Pseudothauera</taxon>
    </lineage>
</organism>
<keyword evidence="3" id="KW-0175">Coiled coil</keyword>